<comment type="caution">
    <text evidence="3">The sequence shown here is derived from an EMBL/GenBank/DDBJ whole genome shotgun (WGS) entry which is preliminary data.</text>
</comment>
<reference evidence="3 4" key="1">
    <citation type="submission" date="2024-09" db="EMBL/GenBank/DDBJ databases">
        <title>Chromosome-scale assembly of Riccia sorocarpa.</title>
        <authorList>
            <person name="Paukszto L."/>
        </authorList>
    </citation>
    <scope>NUCLEOTIDE SEQUENCE [LARGE SCALE GENOMIC DNA]</scope>
    <source>
        <strain evidence="3">LP-2024</strain>
        <tissue evidence="3">Aerial parts of the thallus</tissue>
    </source>
</reference>
<proteinExistence type="predicted"/>
<dbReference type="AlphaFoldDB" id="A0ABD3I7J5"/>
<protein>
    <recommendedName>
        <fullName evidence="2">BTB domain-containing protein</fullName>
    </recommendedName>
</protein>
<dbReference type="SMART" id="SM00225">
    <property type="entry name" value="BTB"/>
    <property type="match status" value="1"/>
</dbReference>
<name>A0ABD3I7J5_9MARC</name>
<dbReference type="PANTHER" id="PTHR46306:SF1">
    <property type="entry name" value="BTB_POZ DOMAIN-CONTAINING PROTEIN 9"/>
    <property type="match status" value="1"/>
</dbReference>
<organism evidence="3 4">
    <name type="scientific">Riccia sorocarpa</name>
    <dbReference type="NCBI Taxonomy" id="122646"/>
    <lineage>
        <taxon>Eukaryota</taxon>
        <taxon>Viridiplantae</taxon>
        <taxon>Streptophyta</taxon>
        <taxon>Embryophyta</taxon>
        <taxon>Marchantiophyta</taxon>
        <taxon>Marchantiopsida</taxon>
        <taxon>Marchantiidae</taxon>
        <taxon>Marchantiales</taxon>
        <taxon>Ricciaceae</taxon>
        <taxon>Riccia</taxon>
    </lineage>
</organism>
<dbReference type="InterPro" id="IPR052407">
    <property type="entry name" value="BTB_POZ_domain_cont_9"/>
</dbReference>
<dbReference type="InterPro" id="IPR000210">
    <property type="entry name" value="BTB/POZ_dom"/>
</dbReference>
<dbReference type="PROSITE" id="PS50097">
    <property type="entry name" value="BTB"/>
    <property type="match status" value="1"/>
</dbReference>
<dbReference type="Proteomes" id="UP001633002">
    <property type="component" value="Unassembled WGS sequence"/>
</dbReference>
<dbReference type="EMBL" id="JBJQOH010000002">
    <property type="protein sequence ID" value="KAL3698410.1"/>
    <property type="molecule type" value="Genomic_DNA"/>
</dbReference>
<evidence type="ECO:0000313" key="4">
    <source>
        <dbReference type="Proteomes" id="UP001633002"/>
    </source>
</evidence>
<dbReference type="Gene3D" id="3.30.710.10">
    <property type="entry name" value="Potassium Channel Kv1.1, Chain A"/>
    <property type="match status" value="1"/>
</dbReference>
<keyword evidence="4" id="KW-1185">Reference proteome</keyword>
<feature type="domain" description="BTB" evidence="2">
    <location>
        <begin position="29"/>
        <end position="97"/>
    </location>
</feature>
<dbReference type="InterPro" id="IPR011333">
    <property type="entry name" value="SKP1/BTB/POZ_sf"/>
</dbReference>
<evidence type="ECO:0000259" key="2">
    <source>
        <dbReference type="PROSITE" id="PS50097"/>
    </source>
</evidence>
<comment type="pathway">
    <text evidence="1">Protein modification; protein ubiquitination.</text>
</comment>
<accession>A0ABD3I7J5</accession>
<gene>
    <name evidence="3" type="ORF">R1sor_012486</name>
</gene>
<evidence type="ECO:0000256" key="1">
    <source>
        <dbReference type="ARBA" id="ARBA00004906"/>
    </source>
</evidence>
<evidence type="ECO:0000313" key="3">
    <source>
        <dbReference type="EMBL" id="KAL3698410.1"/>
    </source>
</evidence>
<sequence>MASGCLIDSGMSSESDLQLRELVDNVELSDVTFVSEDGVRVHGCRGILAVRSPFFRRLLFGQMMESKDSNVELPTVSSQVLILVMKFLYTGRIVPEDLRSSTSKVLSGEVDHGTLKLDWNFLVKSLAATTFLMLDQLGRILLDQLLDDTPQEGHLGEDSLIQLAKSFSVLHEYPAIWTVDTEGNSIEVAMNFIYAASQNESSRSEFDCSIGALVLSWEINLIPKGSLEQQSIANFEVGFIALSCGETFPQDVISPISADSRSSVVRIGSDSEIANAFCEGREVHRWVLHPNDQFHWRKPFKVTVKKS</sequence>
<dbReference type="SUPFAM" id="SSF54695">
    <property type="entry name" value="POZ domain"/>
    <property type="match status" value="1"/>
</dbReference>
<dbReference type="Pfam" id="PF00651">
    <property type="entry name" value="BTB"/>
    <property type="match status" value="1"/>
</dbReference>
<dbReference type="PANTHER" id="PTHR46306">
    <property type="entry name" value="BTB/POZ DOMAIN-CONTAINING PROTEIN 9"/>
    <property type="match status" value="1"/>
</dbReference>